<keyword evidence="3" id="KW-1185">Reference proteome</keyword>
<dbReference type="EMBL" id="FRFG01000086">
    <property type="protein sequence ID" value="SHO58957.1"/>
    <property type="molecule type" value="Genomic_DNA"/>
</dbReference>
<feature type="transmembrane region" description="Helical" evidence="1">
    <location>
        <begin position="28"/>
        <end position="50"/>
    </location>
</feature>
<protein>
    <submittedName>
        <fullName evidence="2">Uncharacterized protein</fullName>
    </submittedName>
</protein>
<keyword evidence="1" id="KW-1133">Transmembrane helix</keyword>
<sequence length="51" mass="5790">MVKLIVIVVLLALVYILRYKTSEERQKVAVITIVGAFAIYLVTVVVMELMH</sequence>
<gene>
    <name evidence="2" type="ORF">VQ7734_04732</name>
</gene>
<evidence type="ECO:0000313" key="3">
    <source>
        <dbReference type="Proteomes" id="UP000184600"/>
    </source>
</evidence>
<reference evidence="3" key="1">
    <citation type="submission" date="2016-12" db="EMBL/GenBank/DDBJ databases">
        <authorList>
            <person name="Rodrigo-Torres L."/>
            <person name="Arahal R.D."/>
            <person name="Lucena T."/>
        </authorList>
    </citation>
    <scope>NUCLEOTIDE SEQUENCE [LARGE SCALE GENOMIC DNA]</scope>
</reference>
<keyword evidence="1" id="KW-0472">Membrane</keyword>
<dbReference type="AlphaFoldDB" id="A0A1M7Z1W4"/>
<organism evidence="2 3">
    <name type="scientific">Vibrio quintilis</name>
    <dbReference type="NCBI Taxonomy" id="1117707"/>
    <lineage>
        <taxon>Bacteria</taxon>
        <taxon>Pseudomonadati</taxon>
        <taxon>Pseudomonadota</taxon>
        <taxon>Gammaproteobacteria</taxon>
        <taxon>Vibrionales</taxon>
        <taxon>Vibrionaceae</taxon>
        <taxon>Vibrio</taxon>
    </lineage>
</organism>
<accession>A0A1M7Z1W4</accession>
<proteinExistence type="predicted"/>
<dbReference type="RefSeq" id="WP_200796991.1">
    <property type="nucleotide sequence ID" value="NZ_AP024897.1"/>
</dbReference>
<name>A0A1M7Z1W4_9VIBR</name>
<evidence type="ECO:0000313" key="2">
    <source>
        <dbReference type="EMBL" id="SHO58957.1"/>
    </source>
</evidence>
<keyword evidence="1" id="KW-0812">Transmembrane</keyword>
<evidence type="ECO:0000256" key="1">
    <source>
        <dbReference type="SAM" id="Phobius"/>
    </source>
</evidence>
<dbReference type="Proteomes" id="UP000184600">
    <property type="component" value="Unassembled WGS sequence"/>
</dbReference>